<dbReference type="CDD" id="cd09083">
    <property type="entry name" value="EEP-1"/>
    <property type="match status" value="1"/>
</dbReference>
<dbReference type="InterPro" id="IPR005135">
    <property type="entry name" value="Endo/exonuclease/phosphatase"/>
</dbReference>
<proteinExistence type="predicted"/>
<dbReference type="PANTHER" id="PTHR12121">
    <property type="entry name" value="CARBON CATABOLITE REPRESSOR PROTEIN 4"/>
    <property type="match status" value="1"/>
</dbReference>
<keyword evidence="2" id="KW-0255">Endonuclease</keyword>
<keyword evidence="2" id="KW-0378">Hydrolase</keyword>
<dbReference type="OrthoDB" id="9793162at2"/>
<dbReference type="SUPFAM" id="SSF56219">
    <property type="entry name" value="DNase I-like"/>
    <property type="match status" value="1"/>
</dbReference>
<evidence type="ECO:0000259" key="1">
    <source>
        <dbReference type="Pfam" id="PF03372"/>
    </source>
</evidence>
<dbReference type="GO" id="GO:0000175">
    <property type="term" value="F:3'-5'-RNA exonuclease activity"/>
    <property type="evidence" value="ECO:0007669"/>
    <property type="project" value="TreeGrafter"/>
</dbReference>
<evidence type="ECO:0000313" key="2">
    <source>
        <dbReference type="EMBL" id="QDT01252.1"/>
    </source>
</evidence>
<gene>
    <name evidence="2" type="ORF">HG15A2_45940</name>
</gene>
<feature type="domain" description="Endonuclease/exonuclease/phosphatase" evidence="1">
    <location>
        <begin position="78"/>
        <end position="310"/>
    </location>
</feature>
<dbReference type="GO" id="GO:0004519">
    <property type="term" value="F:endonuclease activity"/>
    <property type="evidence" value="ECO:0007669"/>
    <property type="project" value="UniProtKB-KW"/>
</dbReference>
<dbReference type="KEGG" id="amob:HG15A2_45940"/>
<dbReference type="Pfam" id="PF03372">
    <property type="entry name" value="Exo_endo_phos"/>
    <property type="match status" value="1"/>
</dbReference>
<dbReference type="InterPro" id="IPR036691">
    <property type="entry name" value="Endo/exonu/phosph_ase_sf"/>
</dbReference>
<evidence type="ECO:0000313" key="3">
    <source>
        <dbReference type="Proteomes" id="UP000319852"/>
    </source>
</evidence>
<dbReference type="PANTHER" id="PTHR12121:SF36">
    <property type="entry name" value="ENDONUCLEASE_EXONUCLEASE_PHOSPHATASE DOMAIN-CONTAINING PROTEIN"/>
    <property type="match status" value="1"/>
</dbReference>
<dbReference type="InterPro" id="IPR050410">
    <property type="entry name" value="CCR4/nocturin_mRNA_transcr"/>
</dbReference>
<sequence length="422" mass="47263">MRPHIRTAVSRQRNWHRSELSRSACLRVFRWVWLWVAVLPGTLFAQTPAIKTMSFNIKADFDYGSPTSGNNAWISTTGNHRRDLATTVINDYGPDILGVQEAFENQMNDLRTALPSYGSYGIGRNNGFHSGEHTGIFYRNDRFTRTNEGTFWLSNAPSIPSVFPGAATFRIASWAMLEDNQAGNQEYFVLNTHWDHVSQPARVHSANLIRQQIDLLAGDRPLIVMGDLNVLENNTAFLDLVGENDPSSFQLLDSYREVEPVQTPYEKTQHGFVGASIGSRIDHILHSYDFTATNAQIIRTNFSGRYPSDHYPVTATLQLPNGDYDGDSDVDGLDFLQWQRDFGLTGASLAADGDSNLVVNGVDHKIWQYNFGVRMPEAVSAIAVPEPTCQLLMLSALVSWVIGKGRLRVCESVISDMKHRLH</sequence>
<dbReference type="Proteomes" id="UP000319852">
    <property type="component" value="Chromosome"/>
</dbReference>
<name>A0A517N293_9BACT</name>
<accession>A0A517N293</accession>
<keyword evidence="2" id="KW-0540">Nuclease</keyword>
<protein>
    <submittedName>
        <fullName evidence="2">Endonuclease/Exonuclease/phosphatase family protein</fullName>
    </submittedName>
</protein>
<dbReference type="EMBL" id="CP036263">
    <property type="protein sequence ID" value="QDT01252.1"/>
    <property type="molecule type" value="Genomic_DNA"/>
</dbReference>
<dbReference type="AlphaFoldDB" id="A0A517N293"/>
<reference evidence="2 3" key="1">
    <citation type="submission" date="2019-02" db="EMBL/GenBank/DDBJ databases">
        <title>Deep-cultivation of Planctomycetes and their phenomic and genomic characterization uncovers novel biology.</title>
        <authorList>
            <person name="Wiegand S."/>
            <person name="Jogler M."/>
            <person name="Boedeker C."/>
            <person name="Pinto D."/>
            <person name="Vollmers J."/>
            <person name="Rivas-Marin E."/>
            <person name="Kohn T."/>
            <person name="Peeters S.H."/>
            <person name="Heuer A."/>
            <person name="Rast P."/>
            <person name="Oberbeckmann S."/>
            <person name="Bunk B."/>
            <person name="Jeske O."/>
            <person name="Meyerdierks A."/>
            <person name="Storesund J.E."/>
            <person name="Kallscheuer N."/>
            <person name="Luecker S."/>
            <person name="Lage O.M."/>
            <person name="Pohl T."/>
            <person name="Merkel B.J."/>
            <person name="Hornburger P."/>
            <person name="Mueller R.-W."/>
            <person name="Bruemmer F."/>
            <person name="Labrenz M."/>
            <person name="Spormann A.M."/>
            <person name="Op den Camp H."/>
            <person name="Overmann J."/>
            <person name="Amann R."/>
            <person name="Jetten M.S.M."/>
            <person name="Mascher T."/>
            <person name="Medema M.H."/>
            <person name="Devos D.P."/>
            <person name="Kaster A.-K."/>
            <person name="Ovreas L."/>
            <person name="Rohde M."/>
            <person name="Galperin M.Y."/>
            <person name="Jogler C."/>
        </authorList>
    </citation>
    <scope>NUCLEOTIDE SEQUENCE [LARGE SCALE GENOMIC DNA]</scope>
    <source>
        <strain evidence="2 3">HG15A2</strain>
    </source>
</reference>
<keyword evidence="3" id="KW-1185">Reference proteome</keyword>
<keyword evidence="2" id="KW-0269">Exonuclease</keyword>
<dbReference type="Gene3D" id="3.60.10.10">
    <property type="entry name" value="Endonuclease/exonuclease/phosphatase"/>
    <property type="match status" value="1"/>
</dbReference>
<organism evidence="2 3">
    <name type="scientific">Adhaeretor mobilis</name>
    <dbReference type="NCBI Taxonomy" id="1930276"/>
    <lineage>
        <taxon>Bacteria</taxon>
        <taxon>Pseudomonadati</taxon>
        <taxon>Planctomycetota</taxon>
        <taxon>Planctomycetia</taxon>
        <taxon>Pirellulales</taxon>
        <taxon>Lacipirellulaceae</taxon>
        <taxon>Adhaeretor</taxon>
    </lineage>
</organism>